<dbReference type="AlphaFoldDB" id="A0A8S9T5D7"/>
<name>A0A8S9T5D7_9CYAN</name>
<evidence type="ECO:0000313" key="2">
    <source>
        <dbReference type="Proteomes" id="UP000029738"/>
    </source>
</evidence>
<sequence length="93" mass="10492">MARTGITEVQILANTEIVRSRLLVCCESLFEGRRDEKSSLPSMKQASLPFTKPLAVACGTRPLQWLLCHLPSAFFQSEVKRFDKPLQTLQSLK</sequence>
<keyword evidence="2" id="KW-1185">Reference proteome</keyword>
<evidence type="ECO:0000313" key="1">
    <source>
        <dbReference type="EMBL" id="KAF3887326.1"/>
    </source>
</evidence>
<comment type="caution">
    <text evidence="1">The sequence shown here is derived from an EMBL/GenBank/DDBJ whole genome shotgun (WGS) entry which is preliminary data.</text>
</comment>
<reference evidence="1" key="2">
    <citation type="submission" date="2019-11" db="EMBL/GenBank/DDBJ databases">
        <title>Improved Assembly of Tolypothrix boutellei genome.</title>
        <authorList>
            <person name="Sarangi A.N."/>
            <person name="Mukherjee M."/>
            <person name="Ghosh S."/>
            <person name="Singh D."/>
            <person name="Das A."/>
            <person name="Kant S."/>
            <person name="Prusty A."/>
            <person name="Tripathy S."/>
        </authorList>
    </citation>
    <scope>NUCLEOTIDE SEQUENCE</scope>
    <source>
        <strain evidence="1">VB521301</strain>
    </source>
</reference>
<reference evidence="1" key="1">
    <citation type="journal article" date="2015" name="Genome Announc.">
        <title>Draft Genome Sequence of Tolypothrix boutellei Strain VB521301.</title>
        <authorList>
            <person name="Chandrababunaidu M.M."/>
            <person name="Singh D."/>
            <person name="Sen D."/>
            <person name="Bhan S."/>
            <person name="Das S."/>
            <person name="Gupta A."/>
            <person name="Adhikary S.P."/>
            <person name="Tripathy S."/>
        </authorList>
    </citation>
    <scope>NUCLEOTIDE SEQUENCE</scope>
    <source>
        <strain evidence="1">VB521301</strain>
    </source>
</reference>
<dbReference type="EMBL" id="JHEG04000001">
    <property type="protein sequence ID" value="KAF3887326.1"/>
    <property type="molecule type" value="Genomic_DNA"/>
</dbReference>
<dbReference type="Proteomes" id="UP000029738">
    <property type="component" value="Unassembled WGS sequence"/>
</dbReference>
<gene>
    <name evidence="1" type="ORF">DA73_0400018900</name>
</gene>
<organism evidence="1 2">
    <name type="scientific">Tolypothrix bouteillei VB521301</name>
    <dbReference type="NCBI Taxonomy" id="1479485"/>
    <lineage>
        <taxon>Bacteria</taxon>
        <taxon>Bacillati</taxon>
        <taxon>Cyanobacteriota</taxon>
        <taxon>Cyanophyceae</taxon>
        <taxon>Nostocales</taxon>
        <taxon>Tolypothrichaceae</taxon>
        <taxon>Tolypothrix</taxon>
    </lineage>
</organism>
<dbReference type="RefSeq" id="WP_137986322.1">
    <property type="nucleotide sequence ID" value="NZ_JHEG04000001.1"/>
</dbReference>
<accession>A0A8S9T5D7</accession>
<proteinExistence type="predicted"/>
<protein>
    <submittedName>
        <fullName evidence="1">Uncharacterized protein</fullName>
    </submittedName>
</protein>